<gene>
    <name evidence="6" type="ORF">C8Q69DRAFT_479180</name>
</gene>
<organism evidence="6 7">
    <name type="scientific">Byssochlamys spectabilis</name>
    <name type="common">Paecilomyces variotii</name>
    <dbReference type="NCBI Taxonomy" id="264951"/>
    <lineage>
        <taxon>Eukaryota</taxon>
        <taxon>Fungi</taxon>
        <taxon>Dikarya</taxon>
        <taxon>Ascomycota</taxon>
        <taxon>Pezizomycotina</taxon>
        <taxon>Eurotiomycetes</taxon>
        <taxon>Eurotiomycetidae</taxon>
        <taxon>Eurotiales</taxon>
        <taxon>Thermoascaceae</taxon>
        <taxon>Paecilomyces</taxon>
    </lineage>
</organism>
<evidence type="ECO:0000256" key="4">
    <source>
        <dbReference type="SAM" id="SignalP"/>
    </source>
</evidence>
<dbReference type="CDD" id="cd05471">
    <property type="entry name" value="pepsin_like"/>
    <property type="match status" value="1"/>
</dbReference>
<name>A0A443HKV8_BYSSP</name>
<dbReference type="RefSeq" id="XP_028482087.1">
    <property type="nucleotide sequence ID" value="XM_028631426.1"/>
</dbReference>
<comment type="caution">
    <text evidence="6">The sequence shown here is derived from an EMBL/GenBank/DDBJ whole genome shotgun (WGS) entry which is preliminary data.</text>
</comment>
<dbReference type="GO" id="GO:0004190">
    <property type="term" value="F:aspartic-type endopeptidase activity"/>
    <property type="evidence" value="ECO:0007669"/>
    <property type="project" value="InterPro"/>
</dbReference>
<dbReference type="GO" id="GO:0006508">
    <property type="term" value="P:proteolysis"/>
    <property type="evidence" value="ECO:0007669"/>
    <property type="project" value="UniProtKB-KW"/>
</dbReference>
<dbReference type="VEuPathDB" id="FungiDB:C8Q69DRAFT_479180"/>
<feature type="disulfide bond" evidence="3">
    <location>
        <begin position="332"/>
        <end position="368"/>
    </location>
</feature>
<keyword evidence="2" id="KW-0378">Hydrolase</keyword>
<dbReference type="InterPro" id="IPR034164">
    <property type="entry name" value="Pepsin-like_dom"/>
</dbReference>
<dbReference type="InterPro" id="IPR021109">
    <property type="entry name" value="Peptidase_aspartic_dom_sf"/>
</dbReference>
<keyword evidence="6" id="KW-0645">Protease</keyword>
<dbReference type="InterPro" id="IPR001461">
    <property type="entry name" value="Aspartic_peptidase_A1"/>
</dbReference>
<dbReference type="EMBL" id="RCNU01000013">
    <property type="protein sequence ID" value="RWQ92442.1"/>
    <property type="molecule type" value="Genomic_DNA"/>
</dbReference>
<evidence type="ECO:0000256" key="3">
    <source>
        <dbReference type="PIRSR" id="PIRSR601461-2"/>
    </source>
</evidence>
<sequence length="412" mass="45803">MILSKTLLAVLLTVTSHLAGAVPTVQSRQNARSYNLPLTWNSYGFLSQISVGTPPQKLPVFVDWTWVGQYLLTTLCHGNSSNTYDCLATQQPLFNQSLSSSFRNLTSRYGDLSWDPNHFFFWKPLTVDISSDIVTVGPSSTRMIIQAADFQFNETAAAFPFAGVYGLSPVFKTDNKTTESPFYQAWRAGDWPEPYVAFHYCYNGSVDTNKTTCGGHDGLQTLGGYNSRLVKGSVTWYDVIQFPEVNVVDFVYNPALLEYWAVGLTQFSIGDEVQPLNTTVGSAAVFDHASYGRGAPMSVNAYQKLINLSGATPIKLDSPPNNGNQSWYQIDCNKTQSLPPLKYQFSGSSKVWEIIPSNYVEKLDNGVCVLNVRTLGDGDWVIGNFGETFSKDKYVIFDFEKLKVGLADLNWR</sequence>
<dbReference type="SUPFAM" id="SSF50630">
    <property type="entry name" value="Acid proteases"/>
    <property type="match status" value="1"/>
</dbReference>
<dbReference type="Pfam" id="PF00026">
    <property type="entry name" value="Asp"/>
    <property type="match status" value="1"/>
</dbReference>
<dbReference type="Gene3D" id="2.40.70.10">
    <property type="entry name" value="Acid Proteases"/>
    <property type="match status" value="2"/>
</dbReference>
<dbReference type="STRING" id="264951.A0A443HKV8"/>
<keyword evidence="4" id="KW-0732">Signal</keyword>
<evidence type="ECO:0000313" key="7">
    <source>
        <dbReference type="Proteomes" id="UP000283841"/>
    </source>
</evidence>
<feature type="chain" id="PRO_5019104162" evidence="4">
    <location>
        <begin position="22"/>
        <end position="412"/>
    </location>
</feature>
<feature type="signal peptide" evidence="4">
    <location>
        <begin position="1"/>
        <end position="21"/>
    </location>
</feature>
<feature type="domain" description="Peptidase A1" evidence="5">
    <location>
        <begin position="45"/>
        <end position="407"/>
    </location>
</feature>
<accession>A0A443HKV8</accession>
<protein>
    <submittedName>
        <fullName evidence="6">Aspartic protease</fullName>
    </submittedName>
</protein>
<keyword evidence="3" id="KW-1015">Disulfide bond</keyword>
<proteinExistence type="inferred from homology"/>
<reference evidence="6 7" key="1">
    <citation type="journal article" date="2018" name="Front. Microbiol.">
        <title>Genomic and genetic insights into a cosmopolitan fungus, Paecilomyces variotii (Eurotiales).</title>
        <authorList>
            <person name="Urquhart A.S."/>
            <person name="Mondo S.J."/>
            <person name="Makela M.R."/>
            <person name="Hane J.K."/>
            <person name="Wiebenga A."/>
            <person name="He G."/>
            <person name="Mihaltcheva S."/>
            <person name="Pangilinan J."/>
            <person name="Lipzen A."/>
            <person name="Barry K."/>
            <person name="de Vries R.P."/>
            <person name="Grigoriev I.V."/>
            <person name="Idnurm A."/>
        </authorList>
    </citation>
    <scope>NUCLEOTIDE SEQUENCE [LARGE SCALE GENOMIC DNA]</scope>
    <source>
        <strain evidence="6 7">CBS 101075</strain>
    </source>
</reference>
<dbReference type="AlphaFoldDB" id="A0A443HKV8"/>
<dbReference type="GeneID" id="39600703"/>
<dbReference type="InterPro" id="IPR033121">
    <property type="entry name" value="PEPTIDASE_A1"/>
</dbReference>
<dbReference type="PANTHER" id="PTHR47966:SF51">
    <property type="entry name" value="BETA-SITE APP-CLEAVING ENZYME, ISOFORM A-RELATED"/>
    <property type="match status" value="1"/>
</dbReference>
<keyword evidence="7" id="KW-1185">Reference proteome</keyword>
<comment type="similarity">
    <text evidence="1">Belongs to the peptidase A1 family.</text>
</comment>
<dbReference type="PANTHER" id="PTHR47966">
    <property type="entry name" value="BETA-SITE APP-CLEAVING ENZYME, ISOFORM A-RELATED"/>
    <property type="match status" value="1"/>
</dbReference>
<evidence type="ECO:0000256" key="2">
    <source>
        <dbReference type="ARBA" id="ARBA00022801"/>
    </source>
</evidence>
<evidence type="ECO:0000259" key="5">
    <source>
        <dbReference type="PROSITE" id="PS51767"/>
    </source>
</evidence>
<dbReference type="Proteomes" id="UP000283841">
    <property type="component" value="Unassembled WGS sequence"/>
</dbReference>
<evidence type="ECO:0000256" key="1">
    <source>
        <dbReference type="ARBA" id="ARBA00007447"/>
    </source>
</evidence>
<dbReference type="PROSITE" id="PS51767">
    <property type="entry name" value="PEPTIDASE_A1"/>
    <property type="match status" value="1"/>
</dbReference>
<evidence type="ECO:0000313" key="6">
    <source>
        <dbReference type="EMBL" id="RWQ92442.1"/>
    </source>
</evidence>